<gene>
    <name evidence="2" type="ORF">EZS27_002838</name>
</gene>
<feature type="transmembrane region" description="Helical" evidence="1">
    <location>
        <begin position="163"/>
        <end position="184"/>
    </location>
</feature>
<dbReference type="AlphaFoldDB" id="A0A5J4SV22"/>
<comment type="caution">
    <text evidence="2">The sequence shown here is derived from an EMBL/GenBank/DDBJ whole genome shotgun (WGS) entry which is preliminary data.</text>
</comment>
<evidence type="ECO:0000313" key="2">
    <source>
        <dbReference type="EMBL" id="KAA6349758.1"/>
    </source>
</evidence>
<reference evidence="2" key="1">
    <citation type="submission" date="2019-03" db="EMBL/GenBank/DDBJ databases">
        <title>Single cell metagenomics reveals metabolic interactions within the superorganism composed of flagellate Streblomastix strix and complex community of Bacteroidetes bacteria on its surface.</title>
        <authorList>
            <person name="Treitli S.C."/>
            <person name="Kolisko M."/>
            <person name="Husnik F."/>
            <person name="Keeling P."/>
            <person name="Hampl V."/>
        </authorList>
    </citation>
    <scope>NUCLEOTIDE SEQUENCE</scope>
    <source>
        <strain evidence="2">STM</strain>
    </source>
</reference>
<proteinExistence type="predicted"/>
<keyword evidence="1" id="KW-0472">Membrane</keyword>
<organism evidence="2">
    <name type="scientific">termite gut metagenome</name>
    <dbReference type="NCBI Taxonomy" id="433724"/>
    <lineage>
        <taxon>unclassified sequences</taxon>
        <taxon>metagenomes</taxon>
        <taxon>organismal metagenomes</taxon>
    </lineage>
</organism>
<sequence length="229" mass="25431">MGMASHAQPGNQETFVTGKSGGRIDNIFLQKDQSLRRLEGGSGRVRAHDSPVKQWFQGVFFQFGMILSALPSHQNGGVIAGCGNDAENFSCGGFYGDDSSQFVLHQFLCQLLQFNINAECQVLTGYGFFIQIPVFVMSLNTSVSIPQQYFNSLFATEVLLIEFLYALFANIIPPDIIIVFFNVFHRHFANITKGMGGRAMNVLPDGTPLNIKPLKFEQLFLKHPALLCR</sequence>
<keyword evidence="1" id="KW-0812">Transmembrane</keyword>
<evidence type="ECO:0000256" key="1">
    <source>
        <dbReference type="SAM" id="Phobius"/>
    </source>
</evidence>
<accession>A0A5J4SV22</accession>
<name>A0A5J4SV22_9ZZZZ</name>
<feature type="transmembrane region" description="Helical" evidence="1">
    <location>
        <begin position="123"/>
        <end position="143"/>
    </location>
</feature>
<keyword evidence="1" id="KW-1133">Transmembrane helix</keyword>
<protein>
    <submittedName>
        <fullName evidence="2">Uncharacterized protein</fullName>
    </submittedName>
</protein>
<dbReference type="EMBL" id="SNRY01000040">
    <property type="protein sequence ID" value="KAA6349758.1"/>
    <property type="molecule type" value="Genomic_DNA"/>
</dbReference>